<evidence type="ECO:0000313" key="5">
    <source>
        <dbReference type="EMBL" id="KAG5184539.1"/>
    </source>
</evidence>
<keyword evidence="6" id="KW-1185">Reference proteome</keyword>
<dbReference type="InterPro" id="IPR012864">
    <property type="entry name" value="PCO/ADO"/>
</dbReference>
<dbReference type="OrthoDB" id="271433at2759"/>
<evidence type="ECO:0000256" key="4">
    <source>
        <dbReference type="SAM" id="MobiDB-lite"/>
    </source>
</evidence>
<dbReference type="Pfam" id="PF07847">
    <property type="entry name" value="PCO_ADO"/>
    <property type="match status" value="1"/>
</dbReference>
<evidence type="ECO:0000256" key="2">
    <source>
        <dbReference type="ARBA" id="ARBA00023002"/>
    </source>
</evidence>
<protein>
    <recommendedName>
        <fullName evidence="7">Cysteine dioxygenase</fullName>
    </recommendedName>
</protein>
<feature type="region of interest" description="Disordered" evidence="4">
    <location>
        <begin position="248"/>
        <end position="267"/>
    </location>
</feature>
<dbReference type="CDD" id="cd20289">
    <property type="entry name" value="cupin_ADO"/>
    <property type="match status" value="1"/>
</dbReference>
<dbReference type="GO" id="GO:0005739">
    <property type="term" value="C:mitochondrion"/>
    <property type="evidence" value="ECO:0007669"/>
    <property type="project" value="TreeGrafter"/>
</dbReference>
<dbReference type="InterPro" id="IPR011051">
    <property type="entry name" value="RmlC_Cupin_sf"/>
</dbReference>
<sequence>MLLLQPVRSFFGKSSSAARAIFSRSNTSCVLRGRHLGRDSGEAVLQRIYDSLNTDRSGDDLIEQVTAILNTATLRDVGLQEGDLAGDRIWKGRQQSLYIPIAHTSKFDIAVFIIKKGNSLPLHDHPDMTVLSKLLHGKLRLKSFDWIEDSRQSKGSATTVHAATCINDREVTAPADAWRLGPHNGNLHDLEATETSAVLDILLPPYGNGRRCSYYKMAQDPVAGNRGNASLVLLKQVPEPRGLPEFYPYTGPSITTGGSRSPKRFWQ</sequence>
<name>A0A836CGD4_9STRA</name>
<dbReference type="Gene3D" id="2.60.120.10">
    <property type="entry name" value="Jelly Rolls"/>
    <property type="match status" value="1"/>
</dbReference>
<dbReference type="InterPro" id="IPR014710">
    <property type="entry name" value="RmlC-like_jellyroll"/>
</dbReference>
<evidence type="ECO:0000256" key="1">
    <source>
        <dbReference type="ARBA" id="ARBA00022723"/>
    </source>
</evidence>
<dbReference type="GO" id="GO:0046872">
    <property type="term" value="F:metal ion binding"/>
    <property type="evidence" value="ECO:0007669"/>
    <property type="project" value="UniProtKB-KW"/>
</dbReference>
<evidence type="ECO:0000256" key="3">
    <source>
        <dbReference type="ARBA" id="ARBA00023004"/>
    </source>
</evidence>
<dbReference type="EMBL" id="JAFCMP010000161">
    <property type="protein sequence ID" value="KAG5184539.1"/>
    <property type="molecule type" value="Genomic_DNA"/>
</dbReference>
<evidence type="ECO:0008006" key="7">
    <source>
        <dbReference type="Google" id="ProtNLM"/>
    </source>
</evidence>
<gene>
    <name evidence="5" type="ORF">JKP88DRAFT_181158</name>
</gene>
<accession>A0A836CGD4</accession>
<dbReference type="SUPFAM" id="SSF51182">
    <property type="entry name" value="RmlC-like cupins"/>
    <property type="match status" value="1"/>
</dbReference>
<dbReference type="AlphaFoldDB" id="A0A836CGD4"/>
<dbReference type="PANTHER" id="PTHR22966:SF61">
    <property type="entry name" value="2-AMINOETHANETHIOL DIOXYGENASE"/>
    <property type="match status" value="1"/>
</dbReference>
<organism evidence="5 6">
    <name type="scientific">Tribonema minus</name>
    <dbReference type="NCBI Taxonomy" id="303371"/>
    <lineage>
        <taxon>Eukaryota</taxon>
        <taxon>Sar</taxon>
        <taxon>Stramenopiles</taxon>
        <taxon>Ochrophyta</taxon>
        <taxon>PX clade</taxon>
        <taxon>Xanthophyceae</taxon>
        <taxon>Tribonematales</taxon>
        <taxon>Tribonemataceae</taxon>
        <taxon>Tribonema</taxon>
    </lineage>
</organism>
<keyword evidence="2" id="KW-0560">Oxidoreductase</keyword>
<dbReference type="Proteomes" id="UP000664859">
    <property type="component" value="Unassembled WGS sequence"/>
</dbReference>
<reference evidence="5" key="1">
    <citation type="submission" date="2021-02" db="EMBL/GenBank/DDBJ databases">
        <title>First Annotated Genome of the Yellow-green Alga Tribonema minus.</title>
        <authorList>
            <person name="Mahan K.M."/>
        </authorList>
    </citation>
    <scope>NUCLEOTIDE SEQUENCE</scope>
    <source>
        <strain evidence="5">UTEX B ZZ1240</strain>
    </source>
</reference>
<comment type="caution">
    <text evidence="5">The sequence shown here is derived from an EMBL/GenBank/DDBJ whole genome shotgun (WGS) entry which is preliminary data.</text>
</comment>
<dbReference type="PANTHER" id="PTHR22966">
    <property type="entry name" value="2-AMINOETHANETHIOL DIOXYGENASE"/>
    <property type="match status" value="1"/>
</dbReference>
<keyword evidence="1" id="KW-0479">Metal-binding</keyword>
<evidence type="ECO:0000313" key="6">
    <source>
        <dbReference type="Proteomes" id="UP000664859"/>
    </source>
</evidence>
<keyword evidence="3" id="KW-0408">Iron</keyword>
<proteinExistence type="predicted"/>
<dbReference type="GO" id="GO:0016702">
    <property type="term" value="F:oxidoreductase activity, acting on single donors with incorporation of molecular oxygen, incorporation of two atoms of oxygen"/>
    <property type="evidence" value="ECO:0007669"/>
    <property type="project" value="InterPro"/>
</dbReference>